<proteinExistence type="predicted"/>
<dbReference type="OrthoDB" id="1263307at2759"/>
<feature type="domain" description="AB hydrolase-1" evidence="1">
    <location>
        <begin position="6"/>
        <end position="245"/>
    </location>
</feature>
<keyword evidence="3" id="KW-1185">Reference proteome</keyword>
<dbReference type="InterPro" id="IPR000073">
    <property type="entry name" value="AB_hydrolase_1"/>
</dbReference>
<dbReference type="Gene3D" id="3.40.50.1820">
    <property type="entry name" value="alpha/beta hydrolase"/>
    <property type="match status" value="1"/>
</dbReference>
<dbReference type="InterPro" id="IPR029058">
    <property type="entry name" value="AB_hydrolase_fold"/>
</dbReference>
<name>A0A2V1D728_9PLEO</name>
<organism evidence="2 3">
    <name type="scientific">Periconia macrospinosa</name>
    <dbReference type="NCBI Taxonomy" id="97972"/>
    <lineage>
        <taxon>Eukaryota</taxon>
        <taxon>Fungi</taxon>
        <taxon>Dikarya</taxon>
        <taxon>Ascomycota</taxon>
        <taxon>Pezizomycotina</taxon>
        <taxon>Dothideomycetes</taxon>
        <taxon>Pleosporomycetidae</taxon>
        <taxon>Pleosporales</taxon>
        <taxon>Massarineae</taxon>
        <taxon>Periconiaceae</taxon>
        <taxon>Periconia</taxon>
    </lineage>
</organism>
<evidence type="ECO:0000313" key="3">
    <source>
        <dbReference type="Proteomes" id="UP000244855"/>
    </source>
</evidence>
<dbReference type="PANTHER" id="PTHR37017:SF11">
    <property type="entry name" value="ESTERASE_LIPASE_THIOESTERASE DOMAIN-CONTAINING PROTEIN"/>
    <property type="match status" value="1"/>
</dbReference>
<dbReference type="Pfam" id="PF12697">
    <property type="entry name" value="Abhydrolase_6"/>
    <property type="match status" value="1"/>
</dbReference>
<gene>
    <name evidence="2" type="ORF">DM02DRAFT_619541</name>
</gene>
<dbReference type="Proteomes" id="UP000244855">
    <property type="component" value="Unassembled WGS sequence"/>
</dbReference>
<dbReference type="AlphaFoldDB" id="A0A2V1D728"/>
<dbReference type="GO" id="GO:0016787">
    <property type="term" value="F:hydrolase activity"/>
    <property type="evidence" value="ECO:0007669"/>
    <property type="project" value="UniProtKB-KW"/>
</dbReference>
<dbReference type="EMBL" id="KZ805620">
    <property type="protein sequence ID" value="PVH93044.1"/>
    <property type="molecule type" value="Genomic_DNA"/>
</dbReference>
<dbReference type="InterPro" id="IPR052897">
    <property type="entry name" value="Sec-Metab_Biosynth_Hydrolase"/>
</dbReference>
<keyword evidence="2" id="KW-0378">Hydrolase</keyword>
<sequence>MSKPVFVLLHGAWHSPKCWDRLVGELTKSGYESVAPALPSSGASPPTPDWSADVETIRRTVLDLVEKERDVVVVMHSFSGMTGGTSLDGLDKESRIQEGLKGGVIRLIYVVAFLVPEGFQHSQQGTRENMVPQMKTDLEAGTITVEAEDVKSMFYQDLDDDTVTELTKELRPQSFGAFWSKTTHAAWRHIPTTYILCTADVPTTVAAAQYLYDTAKASEPNKIDNLIKVDAGHSPFISKPEWTAKTLIEEANKAS</sequence>
<evidence type="ECO:0000259" key="1">
    <source>
        <dbReference type="Pfam" id="PF12697"/>
    </source>
</evidence>
<dbReference type="SUPFAM" id="SSF53474">
    <property type="entry name" value="alpha/beta-Hydrolases"/>
    <property type="match status" value="1"/>
</dbReference>
<accession>A0A2V1D728</accession>
<evidence type="ECO:0000313" key="2">
    <source>
        <dbReference type="EMBL" id="PVH93044.1"/>
    </source>
</evidence>
<dbReference type="PANTHER" id="PTHR37017">
    <property type="entry name" value="AB HYDROLASE-1 DOMAIN-CONTAINING PROTEIN-RELATED"/>
    <property type="match status" value="1"/>
</dbReference>
<protein>
    <submittedName>
        <fullName evidence="2">Alpha/beta-hydrolase</fullName>
    </submittedName>
</protein>
<dbReference type="STRING" id="97972.A0A2V1D728"/>
<reference evidence="2 3" key="1">
    <citation type="journal article" date="2018" name="Sci. Rep.">
        <title>Comparative genomics provides insights into the lifestyle and reveals functional heterogeneity of dark septate endophytic fungi.</title>
        <authorList>
            <person name="Knapp D.G."/>
            <person name="Nemeth J.B."/>
            <person name="Barry K."/>
            <person name="Hainaut M."/>
            <person name="Henrissat B."/>
            <person name="Johnson J."/>
            <person name="Kuo A."/>
            <person name="Lim J.H.P."/>
            <person name="Lipzen A."/>
            <person name="Nolan M."/>
            <person name="Ohm R.A."/>
            <person name="Tamas L."/>
            <person name="Grigoriev I.V."/>
            <person name="Spatafora J.W."/>
            <person name="Nagy L.G."/>
            <person name="Kovacs G.M."/>
        </authorList>
    </citation>
    <scope>NUCLEOTIDE SEQUENCE [LARGE SCALE GENOMIC DNA]</scope>
    <source>
        <strain evidence="2 3">DSE2036</strain>
    </source>
</reference>